<dbReference type="CDD" id="cd02440">
    <property type="entry name" value="AdoMet_MTases"/>
    <property type="match status" value="1"/>
</dbReference>
<keyword evidence="2 6" id="KW-0489">Methyltransferase</keyword>
<accession>A0ABW5FN76</accession>
<dbReference type="GO" id="GO:0008168">
    <property type="term" value="F:methyltransferase activity"/>
    <property type="evidence" value="ECO:0007669"/>
    <property type="project" value="UniProtKB-KW"/>
</dbReference>
<dbReference type="RefSeq" id="WP_378261311.1">
    <property type="nucleotide sequence ID" value="NZ_JBHUKR010000004.1"/>
</dbReference>
<sequence>MSTPADIEVSYDVGNEFFSLWLDHQLNYSCALWTDPDDLDDTDLDAAQARKLGYLSELAGTGPDTSVLDIGCGWGANLAYQADVRGVRDMCGITLSGAQLSLARRRKIPGATLLLTDYRDFVPERTFDAVLSIGMMEHIASPSDVRSGAHRRIYADFFRRVHTWTRPEGTFALQVILRDRMPRDRADITELRWVTDHIFPGGMSPRLEDVIAAADQYWELVGLHTRRTHYRRTCQEWLRRLRVNRKVVESRWGSVVFADYERYLSVCVLAFDRRYQSLGQFGFRRREIR</sequence>
<dbReference type="Proteomes" id="UP001597417">
    <property type="component" value="Unassembled WGS sequence"/>
</dbReference>
<dbReference type="PANTHER" id="PTHR43667">
    <property type="entry name" value="CYCLOPROPANE-FATTY-ACYL-PHOSPHOLIPID SYNTHASE"/>
    <property type="match status" value="1"/>
</dbReference>
<keyword evidence="4" id="KW-0949">S-adenosyl-L-methionine</keyword>
<dbReference type="InterPro" id="IPR029063">
    <property type="entry name" value="SAM-dependent_MTases_sf"/>
</dbReference>
<comment type="caution">
    <text evidence="6">The sequence shown here is derived from an EMBL/GenBank/DDBJ whole genome shotgun (WGS) entry which is preliminary data.</text>
</comment>
<dbReference type="EC" id="2.1.1.-" evidence="6"/>
<name>A0ABW5FN76_9PSEU</name>
<evidence type="ECO:0000256" key="4">
    <source>
        <dbReference type="ARBA" id="ARBA00022691"/>
    </source>
</evidence>
<dbReference type="Gene3D" id="3.40.50.150">
    <property type="entry name" value="Vaccinia Virus protein VP39"/>
    <property type="match status" value="1"/>
</dbReference>
<dbReference type="InterPro" id="IPR050723">
    <property type="entry name" value="CFA/CMAS"/>
</dbReference>
<organism evidence="6 7">
    <name type="scientific">Amycolatopsis pigmentata</name>
    <dbReference type="NCBI Taxonomy" id="450801"/>
    <lineage>
        <taxon>Bacteria</taxon>
        <taxon>Bacillati</taxon>
        <taxon>Actinomycetota</taxon>
        <taxon>Actinomycetes</taxon>
        <taxon>Pseudonocardiales</taxon>
        <taxon>Pseudonocardiaceae</taxon>
        <taxon>Amycolatopsis</taxon>
    </lineage>
</organism>
<reference evidence="7" key="1">
    <citation type="journal article" date="2019" name="Int. J. Syst. Evol. Microbiol.">
        <title>The Global Catalogue of Microorganisms (GCM) 10K type strain sequencing project: providing services to taxonomists for standard genome sequencing and annotation.</title>
        <authorList>
            <consortium name="The Broad Institute Genomics Platform"/>
            <consortium name="The Broad Institute Genome Sequencing Center for Infectious Disease"/>
            <person name="Wu L."/>
            <person name="Ma J."/>
        </authorList>
    </citation>
    <scope>NUCLEOTIDE SEQUENCE [LARGE SCALE GENOMIC DNA]</scope>
    <source>
        <strain evidence="7">CGMCC 4.7645</strain>
    </source>
</reference>
<gene>
    <name evidence="6" type="ORF">ACFSXZ_03975</name>
</gene>
<keyword evidence="7" id="KW-1185">Reference proteome</keyword>
<evidence type="ECO:0000256" key="2">
    <source>
        <dbReference type="ARBA" id="ARBA00022603"/>
    </source>
</evidence>
<evidence type="ECO:0000256" key="5">
    <source>
        <dbReference type="ARBA" id="ARBA00023098"/>
    </source>
</evidence>
<dbReference type="InterPro" id="IPR003333">
    <property type="entry name" value="CMAS"/>
</dbReference>
<dbReference type="PIRSF" id="PIRSF003085">
    <property type="entry name" value="CMAS"/>
    <property type="match status" value="1"/>
</dbReference>
<dbReference type="GO" id="GO:0032259">
    <property type="term" value="P:methylation"/>
    <property type="evidence" value="ECO:0007669"/>
    <property type="project" value="UniProtKB-KW"/>
</dbReference>
<protein>
    <submittedName>
        <fullName evidence="6">Class I SAM-dependent methyltransferase</fullName>
        <ecNumber evidence="6">2.1.1.-</ecNumber>
    </submittedName>
</protein>
<keyword evidence="3 6" id="KW-0808">Transferase</keyword>
<evidence type="ECO:0000313" key="7">
    <source>
        <dbReference type="Proteomes" id="UP001597417"/>
    </source>
</evidence>
<proteinExistence type="inferred from homology"/>
<comment type="similarity">
    <text evidence="1">Belongs to the CFA/CMAS family.</text>
</comment>
<evidence type="ECO:0000256" key="1">
    <source>
        <dbReference type="ARBA" id="ARBA00010815"/>
    </source>
</evidence>
<dbReference type="EMBL" id="JBHUKR010000004">
    <property type="protein sequence ID" value="MFD2415481.1"/>
    <property type="molecule type" value="Genomic_DNA"/>
</dbReference>
<dbReference type="PANTHER" id="PTHR43667:SF1">
    <property type="entry name" value="CYCLOPROPANE-FATTY-ACYL-PHOSPHOLIPID SYNTHASE"/>
    <property type="match status" value="1"/>
</dbReference>
<dbReference type="SUPFAM" id="SSF53335">
    <property type="entry name" value="S-adenosyl-L-methionine-dependent methyltransferases"/>
    <property type="match status" value="1"/>
</dbReference>
<evidence type="ECO:0000313" key="6">
    <source>
        <dbReference type="EMBL" id="MFD2415481.1"/>
    </source>
</evidence>
<keyword evidence="5" id="KW-0443">Lipid metabolism</keyword>
<evidence type="ECO:0000256" key="3">
    <source>
        <dbReference type="ARBA" id="ARBA00022679"/>
    </source>
</evidence>
<dbReference type="Pfam" id="PF02353">
    <property type="entry name" value="CMAS"/>
    <property type="match status" value="1"/>
</dbReference>